<comment type="caution">
    <text evidence="1">The sequence shown here is derived from an EMBL/GenBank/DDBJ whole genome shotgun (WGS) entry which is preliminary data.</text>
</comment>
<dbReference type="EMBL" id="JRLX01000006">
    <property type="protein sequence ID" value="KGO87128.1"/>
    <property type="molecule type" value="Genomic_DNA"/>
</dbReference>
<name>A0A0A2M6S1_9FLAO</name>
<dbReference type="Proteomes" id="UP000030152">
    <property type="component" value="Unassembled WGS sequence"/>
</dbReference>
<accession>A0A0A2M6S1</accession>
<evidence type="ECO:0000313" key="2">
    <source>
        <dbReference type="Proteomes" id="UP000030152"/>
    </source>
</evidence>
<dbReference type="AlphaFoldDB" id="A0A0A2M6S1"/>
<reference evidence="1 2" key="1">
    <citation type="submission" date="2013-09" db="EMBL/GenBank/DDBJ databases">
        <authorList>
            <person name="Zeng Z."/>
            <person name="Chen C."/>
        </authorList>
    </citation>
    <scope>NUCLEOTIDE SEQUENCE [LARGE SCALE GENOMIC DNA]</scope>
    <source>
        <strain evidence="1 2">WB 3.3-2</strain>
    </source>
</reference>
<organism evidence="1 2">
    <name type="scientific">Flavobacterium rivuli WB 3.3-2 = DSM 21788</name>
    <dbReference type="NCBI Taxonomy" id="1121895"/>
    <lineage>
        <taxon>Bacteria</taxon>
        <taxon>Pseudomonadati</taxon>
        <taxon>Bacteroidota</taxon>
        <taxon>Flavobacteriia</taxon>
        <taxon>Flavobacteriales</taxon>
        <taxon>Flavobacteriaceae</taxon>
        <taxon>Flavobacterium</taxon>
    </lineage>
</organism>
<evidence type="ECO:0000313" key="1">
    <source>
        <dbReference type="EMBL" id="KGO87128.1"/>
    </source>
</evidence>
<sequence>MQKNITRHLQLSMIISLIFLFGCKSEGDFTRYINNMKKLEYQGNVERKFVDKYEHNFLTIQLSNGRELVLWPTEYYSINTGDSLSKTKNSTILSIYRKNKLIKIDLRENIRFFNDKS</sequence>
<dbReference type="STRING" id="1121895.GCA_000378485_01909"/>
<dbReference type="PROSITE" id="PS51257">
    <property type="entry name" value="PROKAR_LIPOPROTEIN"/>
    <property type="match status" value="1"/>
</dbReference>
<protein>
    <recommendedName>
        <fullName evidence="3">Lipoprotein</fullName>
    </recommendedName>
</protein>
<proteinExistence type="predicted"/>
<gene>
    <name evidence="1" type="ORF">Q765_07955</name>
</gene>
<evidence type="ECO:0008006" key="3">
    <source>
        <dbReference type="Google" id="ProtNLM"/>
    </source>
</evidence>
<keyword evidence="2" id="KW-1185">Reference proteome</keyword>